<gene>
    <name evidence="1" type="ORF">L195_g063663</name>
</gene>
<reference evidence="1 2" key="2">
    <citation type="journal article" date="2017" name="Front. Plant Sci.">
        <title>Gene Classification and Mining of Molecular Markers Useful in Red Clover (Trifolium pratense) Breeding.</title>
        <authorList>
            <person name="Istvanek J."/>
            <person name="Dluhosova J."/>
            <person name="Dluhos P."/>
            <person name="Patkova L."/>
            <person name="Nedelnik J."/>
            <person name="Repkova J."/>
        </authorList>
    </citation>
    <scope>NUCLEOTIDE SEQUENCE [LARGE SCALE GENOMIC DNA]</scope>
    <source>
        <strain evidence="2">cv. Tatra</strain>
        <tissue evidence="1">Young leaves</tissue>
    </source>
</reference>
<accession>A0A2K3KN57</accession>
<proteinExistence type="predicted"/>
<reference evidence="1 2" key="1">
    <citation type="journal article" date="2014" name="Am. J. Bot.">
        <title>Genome assembly and annotation for red clover (Trifolium pratense; Fabaceae).</title>
        <authorList>
            <person name="Istvanek J."/>
            <person name="Jaros M."/>
            <person name="Krenek A."/>
            <person name="Repkova J."/>
        </authorList>
    </citation>
    <scope>NUCLEOTIDE SEQUENCE [LARGE SCALE GENOMIC DNA]</scope>
    <source>
        <strain evidence="2">cv. Tatra</strain>
        <tissue evidence="1">Young leaves</tissue>
    </source>
</reference>
<feature type="non-terminal residue" evidence="1">
    <location>
        <position position="78"/>
    </location>
</feature>
<evidence type="ECO:0000313" key="1">
    <source>
        <dbReference type="EMBL" id="PNX67745.1"/>
    </source>
</evidence>
<comment type="caution">
    <text evidence="1">The sequence shown here is derived from an EMBL/GenBank/DDBJ whole genome shotgun (WGS) entry which is preliminary data.</text>
</comment>
<organism evidence="1 2">
    <name type="scientific">Trifolium pratense</name>
    <name type="common">Red clover</name>
    <dbReference type="NCBI Taxonomy" id="57577"/>
    <lineage>
        <taxon>Eukaryota</taxon>
        <taxon>Viridiplantae</taxon>
        <taxon>Streptophyta</taxon>
        <taxon>Embryophyta</taxon>
        <taxon>Tracheophyta</taxon>
        <taxon>Spermatophyta</taxon>
        <taxon>Magnoliopsida</taxon>
        <taxon>eudicotyledons</taxon>
        <taxon>Gunneridae</taxon>
        <taxon>Pentapetalae</taxon>
        <taxon>rosids</taxon>
        <taxon>fabids</taxon>
        <taxon>Fabales</taxon>
        <taxon>Fabaceae</taxon>
        <taxon>Papilionoideae</taxon>
        <taxon>50 kb inversion clade</taxon>
        <taxon>NPAAA clade</taxon>
        <taxon>Hologalegina</taxon>
        <taxon>IRL clade</taxon>
        <taxon>Trifolieae</taxon>
        <taxon>Trifolium</taxon>
    </lineage>
</organism>
<dbReference type="AlphaFoldDB" id="A0A2K3KN57"/>
<dbReference type="EMBL" id="ASHM01215540">
    <property type="protein sequence ID" value="PNX67745.1"/>
    <property type="molecule type" value="Genomic_DNA"/>
</dbReference>
<protein>
    <submittedName>
        <fullName evidence="1">Uncharacterized protein</fullName>
    </submittedName>
</protein>
<name>A0A2K3KN57_TRIPR</name>
<feature type="non-terminal residue" evidence="1">
    <location>
        <position position="1"/>
    </location>
</feature>
<evidence type="ECO:0000313" key="2">
    <source>
        <dbReference type="Proteomes" id="UP000236291"/>
    </source>
</evidence>
<sequence length="78" mass="8065">TKTTSECVADSLKGTVPETDVVPNIDTFVAPETDVGSDVDTSMALETNVVPSVGTSVVPEIVTSDTVHNDATEKEGTL</sequence>
<dbReference type="Proteomes" id="UP000236291">
    <property type="component" value="Unassembled WGS sequence"/>
</dbReference>